<evidence type="ECO:0000256" key="3">
    <source>
        <dbReference type="ARBA" id="ARBA00022801"/>
    </source>
</evidence>
<dbReference type="InterPro" id="IPR029045">
    <property type="entry name" value="ClpP/crotonase-like_dom_sf"/>
</dbReference>
<sequence>MKKLAFAAVGGAALGLVVTTQVAGPLLAQGTEQERSIYEQLDLFGDIFERIRADYVEEVDEQDLIEAAINGMLTSLDPHSSYLSPDDAEKMRVQTRGEFGGLGIEVTQEEGWVKVVSPMDGTPADQAGILANDYITAVDGQSVLGLTLDEAVEMMRGPVGSEIVLTIVRQTEDETPAEPFDVTLVRDTIKLQAVRARTEGKTVVLRVTTFNDQTFPGLSQGLAEQVEAAGGMGNVNGVVLDLRNNPGGLLDQAIYVADAFLDAGEIVSTRSRHAEDGERFNATPGDLSDGLPMVVLINGGSASASEIVAGALQDHDRAVVVGTQSFGKGSVQTVMPLAGDGAMRLTTARYYTPSGRSIQALGISPDIIVAQPQPAVAAEIADEQASEAPTPPREIHEGDLRGALTNDSLTDEERTQVEDEIARAEAAAKLREEDYQLAYAIDILKGLSALGPVATPSRLQAAEAQTGTSETAEP</sequence>
<dbReference type="InterPro" id="IPR005151">
    <property type="entry name" value="Tail-specific_protease"/>
</dbReference>
<protein>
    <submittedName>
        <fullName evidence="9">S41 family peptidase</fullName>
    </submittedName>
</protein>
<evidence type="ECO:0000313" key="10">
    <source>
        <dbReference type="Proteomes" id="UP000305709"/>
    </source>
</evidence>
<dbReference type="SUPFAM" id="SSF50156">
    <property type="entry name" value="PDZ domain-like"/>
    <property type="match status" value="1"/>
</dbReference>
<dbReference type="PROSITE" id="PS50106">
    <property type="entry name" value="PDZ"/>
    <property type="match status" value="1"/>
</dbReference>
<evidence type="ECO:0000256" key="1">
    <source>
        <dbReference type="ARBA" id="ARBA00009179"/>
    </source>
</evidence>
<dbReference type="SMART" id="SM00228">
    <property type="entry name" value="PDZ"/>
    <property type="match status" value="1"/>
</dbReference>
<dbReference type="InterPro" id="IPR055210">
    <property type="entry name" value="CtpA/B_N"/>
</dbReference>
<organism evidence="9 10">
    <name type="scientific">Rubellimicrobium roseum</name>
    <dbReference type="NCBI Taxonomy" id="687525"/>
    <lineage>
        <taxon>Bacteria</taxon>
        <taxon>Pseudomonadati</taxon>
        <taxon>Pseudomonadota</taxon>
        <taxon>Alphaproteobacteria</taxon>
        <taxon>Rhodobacterales</taxon>
        <taxon>Roseobacteraceae</taxon>
        <taxon>Rubellimicrobium</taxon>
    </lineage>
</organism>
<gene>
    <name evidence="9" type="ORF">FHG71_08225</name>
</gene>
<accession>A0A5C4NH59</accession>
<evidence type="ECO:0000256" key="2">
    <source>
        <dbReference type="ARBA" id="ARBA00022670"/>
    </source>
</evidence>
<keyword evidence="2 5" id="KW-0645">Protease</keyword>
<dbReference type="CDD" id="cd07560">
    <property type="entry name" value="Peptidase_S41_CPP"/>
    <property type="match status" value="1"/>
</dbReference>
<feature type="signal peptide" evidence="7">
    <location>
        <begin position="1"/>
        <end position="23"/>
    </location>
</feature>
<dbReference type="GO" id="GO:0030288">
    <property type="term" value="C:outer membrane-bounded periplasmic space"/>
    <property type="evidence" value="ECO:0007669"/>
    <property type="project" value="TreeGrafter"/>
</dbReference>
<dbReference type="OrthoDB" id="9812068at2"/>
<dbReference type="Pfam" id="PF22694">
    <property type="entry name" value="CtpB_N-like"/>
    <property type="match status" value="1"/>
</dbReference>
<dbReference type="GO" id="GO:0006508">
    <property type="term" value="P:proteolysis"/>
    <property type="evidence" value="ECO:0007669"/>
    <property type="project" value="UniProtKB-KW"/>
</dbReference>
<reference evidence="9 10" key="1">
    <citation type="submission" date="2019-06" db="EMBL/GenBank/DDBJ databases">
        <authorList>
            <person name="Jiang L."/>
        </authorList>
    </citation>
    <scope>NUCLEOTIDE SEQUENCE [LARGE SCALE GENOMIC DNA]</scope>
    <source>
        <strain evidence="9 10">YIM 48858</strain>
    </source>
</reference>
<dbReference type="Proteomes" id="UP000305709">
    <property type="component" value="Unassembled WGS sequence"/>
</dbReference>
<dbReference type="Pfam" id="PF17820">
    <property type="entry name" value="PDZ_6"/>
    <property type="match status" value="1"/>
</dbReference>
<dbReference type="GO" id="GO:0004175">
    <property type="term" value="F:endopeptidase activity"/>
    <property type="evidence" value="ECO:0007669"/>
    <property type="project" value="TreeGrafter"/>
</dbReference>
<evidence type="ECO:0000313" key="9">
    <source>
        <dbReference type="EMBL" id="TNC72366.1"/>
    </source>
</evidence>
<keyword evidence="7" id="KW-0732">Signal</keyword>
<comment type="caution">
    <text evidence="9">The sequence shown here is derived from an EMBL/GenBank/DDBJ whole genome shotgun (WGS) entry which is preliminary data.</text>
</comment>
<dbReference type="Gene3D" id="2.30.42.10">
    <property type="match status" value="1"/>
</dbReference>
<dbReference type="InterPro" id="IPR041489">
    <property type="entry name" value="PDZ_6"/>
</dbReference>
<evidence type="ECO:0000256" key="6">
    <source>
        <dbReference type="SAM" id="MobiDB-lite"/>
    </source>
</evidence>
<dbReference type="CDD" id="cd06782">
    <property type="entry name" value="cpPDZ_CPP-like"/>
    <property type="match status" value="1"/>
</dbReference>
<dbReference type="PANTHER" id="PTHR32060:SF30">
    <property type="entry name" value="CARBOXY-TERMINAL PROCESSING PROTEASE CTPA"/>
    <property type="match status" value="1"/>
</dbReference>
<evidence type="ECO:0000256" key="4">
    <source>
        <dbReference type="ARBA" id="ARBA00022825"/>
    </source>
</evidence>
<name>A0A5C4NH59_9RHOB</name>
<dbReference type="NCBIfam" id="TIGR00225">
    <property type="entry name" value="prc"/>
    <property type="match status" value="1"/>
</dbReference>
<dbReference type="RefSeq" id="WP_139081149.1">
    <property type="nucleotide sequence ID" value="NZ_VDFV01000008.1"/>
</dbReference>
<keyword evidence="10" id="KW-1185">Reference proteome</keyword>
<feature type="chain" id="PRO_5023145085" evidence="7">
    <location>
        <begin position="24"/>
        <end position="474"/>
    </location>
</feature>
<feature type="domain" description="PDZ" evidence="8">
    <location>
        <begin position="88"/>
        <end position="156"/>
    </location>
</feature>
<comment type="similarity">
    <text evidence="1 5">Belongs to the peptidase S41A family.</text>
</comment>
<dbReference type="InterPro" id="IPR036034">
    <property type="entry name" value="PDZ_sf"/>
</dbReference>
<evidence type="ECO:0000256" key="5">
    <source>
        <dbReference type="RuleBase" id="RU004404"/>
    </source>
</evidence>
<dbReference type="SUPFAM" id="SSF52096">
    <property type="entry name" value="ClpP/crotonase"/>
    <property type="match status" value="1"/>
</dbReference>
<evidence type="ECO:0000256" key="7">
    <source>
        <dbReference type="SAM" id="SignalP"/>
    </source>
</evidence>
<dbReference type="Gene3D" id="3.90.226.10">
    <property type="entry name" value="2-enoyl-CoA Hydratase, Chain A, domain 1"/>
    <property type="match status" value="1"/>
</dbReference>
<dbReference type="GO" id="GO:0007165">
    <property type="term" value="P:signal transduction"/>
    <property type="evidence" value="ECO:0007669"/>
    <property type="project" value="TreeGrafter"/>
</dbReference>
<proteinExistence type="inferred from homology"/>
<evidence type="ECO:0000259" key="8">
    <source>
        <dbReference type="PROSITE" id="PS50106"/>
    </source>
</evidence>
<feature type="region of interest" description="Disordered" evidence="6">
    <location>
        <begin position="381"/>
        <end position="415"/>
    </location>
</feature>
<keyword evidence="3 5" id="KW-0378">Hydrolase</keyword>
<dbReference type="GO" id="GO:0008236">
    <property type="term" value="F:serine-type peptidase activity"/>
    <property type="evidence" value="ECO:0007669"/>
    <property type="project" value="UniProtKB-KW"/>
</dbReference>
<dbReference type="SMART" id="SM00245">
    <property type="entry name" value="TSPc"/>
    <property type="match status" value="1"/>
</dbReference>
<dbReference type="Pfam" id="PF03572">
    <property type="entry name" value="Peptidase_S41"/>
    <property type="match status" value="1"/>
</dbReference>
<dbReference type="FunFam" id="2.30.42.10:FF:000063">
    <property type="entry name" value="Peptidase, S41 family"/>
    <property type="match status" value="1"/>
</dbReference>
<dbReference type="InterPro" id="IPR004447">
    <property type="entry name" value="Peptidase_S41A"/>
</dbReference>
<dbReference type="InterPro" id="IPR001478">
    <property type="entry name" value="PDZ"/>
</dbReference>
<keyword evidence="4 5" id="KW-0720">Serine protease</keyword>
<dbReference type="EMBL" id="VDFV01000008">
    <property type="protein sequence ID" value="TNC72366.1"/>
    <property type="molecule type" value="Genomic_DNA"/>
</dbReference>
<dbReference type="AlphaFoldDB" id="A0A5C4NH59"/>
<dbReference type="Gene3D" id="3.30.750.44">
    <property type="match status" value="1"/>
</dbReference>
<dbReference type="PANTHER" id="PTHR32060">
    <property type="entry name" value="TAIL-SPECIFIC PROTEASE"/>
    <property type="match status" value="1"/>
</dbReference>